<dbReference type="GO" id="GO:0003677">
    <property type="term" value="F:DNA binding"/>
    <property type="evidence" value="ECO:0007669"/>
    <property type="project" value="UniProtKB-UniRule"/>
</dbReference>
<evidence type="ECO:0000256" key="1">
    <source>
        <dbReference type="ARBA" id="ARBA00004123"/>
    </source>
</evidence>
<feature type="compositionally biased region" description="Basic and acidic residues" evidence="6">
    <location>
        <begin position="21"/>
        <end position="31"/>
    </location>
</feature>
<dbReference type="Proteomes" id="UP000094527">
    <property type="component" value="Unassembled WGS sequence"/>
</dbReference>
<keyword evidence="3 5" id="KW-0238">DNA-binding</keyword>
<dbReference type="OMA" id="FISKACK"/>
<dbReference type="FunFam" id="1.10.30.10:FF:000016">
    <property type="entry name" value="FACT complex subunit SSRP1"/>
    <property type="match status" value="1"/>
</dbReference>
<feature type="region of interest" description="Disordered" evidence="6">
    <location>
        <begin position="133"/>
        <end position="171"/>
    </location>
</feature>
<name>A0A1D2M2G2_ORCCI</name>
<evidence type="ECO:0000256" key="4">
    <source>
        <dbReference type="ARBA" id="ARBA00023242"/>
    </source>
</evidence>
<accession>A0A1D2M2G2</accession>
<dbReference type="Pfam" id="PF09011">
    <property type="entry name" value="HMG_box_2"/>
    <property type="match status" value="1"/>
</dbReference>
<comment type="caution">
    <text evidence="8">The sequence shown here is derived from an EMBL/GenBank/DDBJ whole genome shotgun (WGS) entry which is preliminary data.</text>
</comment>
<feature type="domain" description="HMG box" evidence="7">
    <location>
        <begin position="65"/>
        <end position="133"/>
    </location>
</feature>
<reference evidence="8 9" key="1">
    <citation type="journal article" date="2016" name="Genome Biol. Evol.">
        <title>Gene Family Evolution Reflects Adaptation to Soil Environmental Stressors in the Genome of the Collembolan Orchesella cincta.</title>
        <authorList>
            <person name="Faddeeva-Vakhrusheva A."/>
            <person name="Derks M.F."/>
            <person name="Anvar S.Y."/>
            <person name="Agamennone V."/>
            <person name="Suring W."/>
            <person name="Smit S."/>
            <person name="van Straalen N.M."/>
            <person name="Roelofs D."/>
        </authorList>
    </citation>
    <scope>NUCLEOTIDE SEQUENCE [LARGE SCALE GENOMIC DNA]</scope>
    <source>
        <tissue evidence="8">Mixed pool</tissue>
    </source>
</reference>
<evidence type="ECO:0000313" key="9">
    <source>
        <dbReference type="Proteomes" id="UP000094527"/>
    </source>
</evidence>
<evidence type="ECO:0000256" key="2">
    <source>
        <dbReference type="ARBA" id="ARBA00008774"/>
    </source>
</evidence>
<comment type="subcellular location">
    <subcellularLocation>
        <location evidence="1">Nucleus</location>
    </subcellularLocation>
</comment>
<keyword evidence="9" id="KW-1185">Reference proteome</keyword>
<dbReference type="PANTHER" id="PTHR48112">
    <property type="entry name" value="HIGH MOBILITY GROUP PROTEIN DSP1"/>
    <property type="match status" value="1"/>
</dbReference>
<evidence type="ECO:0000259" key="7">
    <source>
        <dbReference type="PROSITE" id="PS50118"/>
    </source>
</evidence>
<dbReference type="InterPro" id="IPR050342">
    <property type="entry name" value="HMGB"/>
</dbReference>
<evidence type="ECO:0000256" key="3">
    <source>
        <dbReference type="ARBA" id="ARBA00023125"/>
    </source>
</evidence>
<keyword evidence="4 5" id="KW-0539">Nucleus</keyword>
<feature type="compositionally biased region" description="Acidic residues" evidence="6">
    <location>
        <begin position="144"/>
        <end position="171"/>
    </location>
</feature>
<organism evidence="8 9">
    <name type="scientific">Orchesella cincta</name>
    <name type="common">Springtail</name>
    <name type="synonym">Podura cincta</name>
    <dbReference type="NCBI Taxonomy" id="48709"/>
    <lineage>
        <taxon>Eukaryota</taxon>
        <taxon>Metazoa</taxon>
        <taxon>Ecdysozoa</taxon>
        <taxon>Arthropoda</taxon>
        <taxon>Hexapoda</taxon>
        <taxon>Collembola</taxon>
        <taxon>Entomobryomorpha</taxon>
        <taxon>Entomobryoidea</taxon>
        <taxon>Orchesellidae</taxon>
        <taxon>Orchesellinae</taxon>
        <taxon>Orchesella</taxon>
    </lineage>
</organism>
<sequence>MPSFGDHSKQCAALWKGMSDSQKEPFLEQAKRDKKRHEREMKGYVPPPKGVGKKGAKKWKDPNAPKRGLSAFFWYSSEHRGMVQAANPRYGIGDVSKELGRMWREMTPLAKAKYQTMAARDRARYVRDMEAYKNRTASQAAGVAEEDEDDEEEGEEEQEEEDEEEDDDEVD</sequence>
<dbReference type="PANTHER" id="PTHR48112:SF32">
    <property type="entry name" value="HIGH MOBILITY GROUP PROTEIN B3"/>
    <property type="match status" value="1"/>
</dbReference>
<dbReference type="STRING" id="48709.A0A1D2M2G2"/>
<dbReference type="GO" id="GO:0005634">
    <property type="term" value="C:nucleus"/>
    <property type="evidence" value="ECO:0007669"/>
    <property type="project" value="UniProtKB-SubCell"/>
</dbReference>
<comment type="similarity">
    <text evidence="2">Belongs to the HMGB family.</text>
</comment>
<dbReference type="AlphaFoldDB" id="A0A1D2M2G2"/>
<feature type="domain" description="HMG box" evidence="7">
    <location>
        <begin position="1"/>
        <end position="45"/>
    </location>
</feature>
<feature type="DNA-binding region" description="HMG box" evidence="5">
    <location>
        <begin position="1"/>
        <end position="45"/>
    </location>
</feature>
<feature type="region of interest" description="Disordered" evidence="6">
    <location>
        <begin position="1"/>
        <end position="63"/>
    </location>
</feature>
<dbReference type="Pfam" id="PF00505">
    <property type="entry name" value="HMG_box"/>
    <property type="match status" value="1"/>
</dbReference>
<dbReference type="InterPro" id="IPR009071">
    <property type="entry name" value="HMG_box_dom"/>
</dbReference>
<proteinExistence type="inferred from homology"/>
<dbReference type="EMBL" id="LJIJ01006039">
    <property type="protein sequence ID" value="ODM87150.1"/>
    <property type="molecule type" value="Genomic_DNA"/>
</dbReference>
<dbReference type="InterPro" id="IPR036910">
    <property type="entry name" value="HMG_box_dom_sf"/>
</dbReference>
<dbReference type="Gene3D" id="1.10.30.10">
    <property type="entry name" value="High mobility group box domain"/>
    <property type="match status" value="2"/>
</dbReference>
<protein>
    <submittedName>
        <fullName evidence="8">High mobility group protein DSP1</fullName>
    </submittedName>
</protein>
<dbReference type="SUPFAM" id="SSF47095">
    <property type="entry name" value="HMG-box"/>
    <property type="match status" value="2"/>
</dbReference>
<gene>
    <name evidence="8" type="ORF">Ocin01_19532</name>
</gene>
<dbReference type="PRINTS" id="PR00886">
    <property type="entry name" value="HIGHMOBLTY12"/>
</dbReference>
<evidence type="ECO:0000256" key="5">
    <source>
        <dbReference type="PROSITE-ProRule" id="PRU00267"/>
    </source>
</evidence>
<evidence type="ECO:0000313" key="8">
    <source>
        <dbReference type="EMBL" id="ODM87150.1"/>
    </source>
</evidence>
<dbReference type="PROSITE" id="PS50118">
    <property type="entry name" value="HMG_BOX_2"/>
    <property type="match status" value="2"/>
</dbReference>
<feature type="DNA-binding region" description="HMG box" evidence="5">
    <location>
        <begin position="65"/>
        <end position="133"/>
    </location>
</feature>
<dbReference type="OrthoDB" id="1919336at2759"/>
<evidence type="ECO:0000256" key="6">
    <source>
        <dbReference type="SAM" id="MobiDB-lite"/>
    </source>
</evidence>
<dbReference type="SMART" id="SM00398">
    <property type="entry name" value="HMG"/>
    <property type="match status" value="2"/>
</dbReference>